<evidence type="ECO:0000256" key="3">
    <source>
        <dbReference type="ARBA" id="ARBA00023125"/>
    </source>
</evidence>
<dbReference type="PIRSF" id="PIRSF019455">
    <property type="entry name" value="CopR_AtkY"/>
    <property type="match status" value="1"/>
</dbReference>
<dbReference type="AlphaFoldDB" id="A0A517RIG4"/>
<protein>
    <submittedName>
        <fullName evidence="5">Penicillinase repressor</fullName>
    </submittedName>
</protein>
<dbReference type="Gene3D" id="1.10.10.10">
    <property type="entry name" value="Winged helix-like DNA-binding domain superfamily/Winged helix DNA-binding domain"/>
    <property type="match status" value="1"/>
</dbReference>
<evidence type="ECO:0000313" key="5">
    <source>
        <dbReference type="EMBL" id="QDT43643.1"/>
    </source>
</evidence>
<dbReference type="InterPro" id="IPR036390">
    <property type="entry name" value="WH_DNA-bd_sf"/>
</dbReference>
<gene>
    <name evidence="5" type="ORF">Pan241w_37450</name>
</gene>
<dbReference type="RefSeq" id="WP_145218477.1">
    <property type="nucleotide sequence ID" value="NZ_CP036269.1"/>
</dbReference>
<sequence>MNKSKNAVRLSPGEMELMKMLWEKGPLTLAEAHETFSDYGNPIAYPTMQTRLNRLAAKGLATKSDQRPALYQAVATQDQATEGYLGQILEKLTSGKVVPLMKHLITERSLTRDEVKELKKLLDVAEQKSRKGQ</sequence>
<dbReference type="KEGG" id="gaz:Pan241w_37450"/>
<dbReference type="GO" id="GO:0045892">
    <property type="term" value="P:negative regulation of DNA-templated transcription"/>
    <property type="evidence" value="ECO:0007669"/>
    <property type="project" value="InterPro"/>
</dbReference>
<keyword evidence="3" id="KW-0238">DNA-binding</keyword>
<dbReference type="Gene3D" id="1.10.4040.10">
    <property type="entry name" value="Penicillinase repressor domain"/>
    <property type="match status" value="1"/>
</dbReference>
<dbReference type="EMBL" id="CP036269">
    <property type="protein sequence ID" value="QDT43643.1"/>
    <property type="molecule type" value="Genomic_DNA"/>
</dbReference>
<evidence type="ECO:0000313" key="6">
    <source>
        <dbReference type="Proteomes" id="UP000317171"/>
    </source>
</evidence>
<proteinExistence type="inferred from homology"/>
<keyword evidence="6" id="KW-1185">Reference proteome</keyword>
<dbReference type="GO" id="GO:0003677">
    <property type="term" value="F:DNA binding"/>
    <property type="evidence" value="ECO:0007669"/>
    <property type="project" value="UniProtKB-KW"/>
</dbReference>
<keyword evidence="4" id="KW-0804">Transcription</keyword>
<evidence type="ECO:0000256" key="4">
    <source>
        <dbReference type="ARBA" id="ARBA00023163"/>
    </source>
</evidence>
<keyword evidence="2" id="KW-0805">Transcription regulation</keyword>
<dbReference type="InterPro" id="IPR036388">
    <property type="entry name" value="WH-like_DNA-bd_sf"/>
</dbReference>
<organism evidence="5 6">
    <name type="scientific">Gimesia alba</name>
    <dbReference type="NCBI Taxonomy" id="2527973"/>
    <lineage>
        <taxon>Bacteria</taxon>
        <taxon>Pseudomonadati</taxon>
        <taxon>Planctomycetota</taxon>
        <taxon>Planctomycetia</taxon>
        <taxon>Planctomycetales</taxon>
        <taxon>Planctomycetaceae</taxon>
        <taxon>Gimesia</taxon>
    </lineage>
</organism>
<dbReference type="InterPro" id="IPR005650">
    <property type="entry name" value="BlaI_family"/>
</dbReference>
<dbReference type="OrthoDB" id="276770at2"/>
<dbReference type="Proteomes" id="UP000317171">
    <property type="component" value="Chromosome"/>
</dbReference>
<dbReference type="SUPFAM" id="SSF46785">
    <property type="entry name" value="Winged helix' DNA-binding domain"/>
    <property type="match status" value="1"/>
</dbReference>
<comment type="similarity">
    <text evidence="1">Belongs to the BlaI transcriptional regulatory family.</text>
</comment>
<reference evidence="5 6" key="1">
    <citation type="submission" date="2019-02" db="EMBL/GenBank/DDBJ databases">
        <title>Deep-cultivation of Planctomycetes and their phenomic and genomic characterization uncovers novel biology.</title>
        <authorList>
            <person name="Wiegand S."/>
            <person name="Jogler M."/>
            <person name="Boedeker C."/>
            <person name="Pinto D."/>
            <person name="Vollmers J."/>
            <person name="Rivas-Marin E."/>
            <person name="Kohn T."/>
            <person name="Peeters S.H."/>
            <person name="Heuer A."/>
            <person name="Rast P."/>
            <person name="Oberbeckmann S."/>
            <person name="Bunk B."/>
            <person name="Jeske O."/>
            <person name="Meyerdierks A."/>
            <person name="Storesund J.E."/>
            <person name="Kallscheuer N."/>
            <person name="Luecker S."/>
            <person name="Lage O.M."/>
            <person name="Pohl T."/>
            <person name="Merkel B.J."/>
            <person name="Hornburger P."/>
            <person name="Mueller R.-W."/>
            <person name="Bruemmer F."/>
            <person name="Labrenz M."/>
            <person name="Spormann A.M."/>
            <person name="Op den Camp H."/>
            <person name="Overmann J."/>
            <person name="Amann R."/>
            <person name="Jetten M.S.M."/>
            <person name="Mascher T."/>
            <person name="Medema M.H."/>
            <person name="Devos D.P."/>
            <person name="Kaster A.-K."/>
            <person name="Ovreas L."/>
            <person name="Rohde M."/>
            <person name="Galperin M.Y."/>
            <person name="Jogler C."/>
        </authorList>
    </citation>
    <scope>NUCLEOTIDE SEQUENCE [LARGE SCALE GENOMIC DNA]</scope>
    <source>
        <strain evidence="5 6">Pan241w</strain>
    </source>
</reference>
<accession>A0A517RIG4</accession>
<evidence type="ECO:0000256" key="2">
    <source>
        <dbReference type="ARBA" id="ARBA00023015"/>
    </source>
</evidence>
<evidence type="ECO:0000256" key="1">
    <source>
        <dbReference type="ARBA" id="ARBA00011046"/>
    </source>
</evidence>
<dbReference type="Pfam" id="PF03965">
    <property type="entry name" value="Penicillinase_R"/>
    <property type="match status" value="1"/>
</dbReference>
<name>A0A517RIG4_9PLAN</name>